<organism evidence="8 9">
    <name type="scientific">Mesorhabditis spiculigera</name>
    <dbReference type="NCBI Taxonomy" id="96644"/>
    <lineage>
        <taxon>Eukaryota</taxon>
        <taxon>Metazoa</taxon>
        <taxon>Ecdysozoa</taxon>
        <taxon>Nematoda</taxon>
        <taxon>Chromadorea</taxon>
        <taxon>Rhabditida</taxon>
        <taxon>Rhabditina</taxon>
        <taxon>Rhabditomorpha</taxon>
        <taxon>Rhabditoidea</taxon>
        <taxon>Rhabditidae</taxon>
        <taxon>Mesorhabditinae</taxon>
        <taxon>Mesorhabditis</taxon>
    </lineage>
</organism>
<dbReference type="SUPFAM" id="SSF50129">
    <property type="entry name" value="GroES-like"/>
    <property type="match status" value="2"/>
</dbReference>
<keyword evidence="9" id="KW-1185">Reference proteome</keyword>
<proteinExistence type="predicted"/>
<dbReference type="InterPro" id="IPR013149">
    <property type="entry name" value="ADH-like_C"/>
</dbReference>
<keyword evidence="3" id="KW-0862">Zinc</keyword>
<dbReference type="PANTHER" id="PTHR43880">
    <property type="entry name" value="ALCOHOL DEHYDROGENASE"/>
    <property type="match status" value="1"/>
</dbReference>
<dbReference type="Gene3D" id="3.40.50.720">
    <property type="entry name" value="NAD(P)-binding Rossmann-like Domain"/>
    <property type="match status" value="1"/>
</dbReference>
<comment type="cofactor">
    <cofactor evidence="1">
        <name>Zn(2+)</name>
        <dbReference type="ChEBI" id="CHEBI:29105"/>
    </cofactor>
</comment>
<gene>
    <name evidence="8" type="ORF">MSPICULIGERA_LOCUS8393</name>
</gene>
<keyword evidence="2" id="KW-0479">Metal-binding</keyword>
<accession>A0AA36CJF4</accession>
<dbReference type="EMBL" id="CATQJA010002205">
    <property type="protein sequence ID" value="CAJ0569938.1"/>
    <property type="molecule type" value="Genomic_DNA"/>
</dbReference>
<feature type="non-terminal residue" evidence="8">
    <location>
        <position position="1"/>
    </location>
</feature>
<sequence length="403" mass="44052">MIEALFASDNIGPQAHKDIEMKPDFEGEVIKCRAAVAWGPKDLRVEMVEVYPPKEEEIRIKILYNALCHTDVAIISGWMKEAKYPAVPGHEATAVVESVGPGEKEFQPGDIVMPTPFPECKKCEYCKRGDTNMCDAALTDMTSLTATMKDGTCRIKCQGKEVYHSFGLGCFSEYTVVNRISLCKINPHAPMDKACLVGCGLATGYGGALNTAQIKEGERVAIIGAGCIGLSAMQGAKHCGAKDIICIDTKPIKFDTAKEMGATQCVNPEDCPKDKNFAEWFLDEYGPVDKSIECVGNGDCMRWAVELVKKGYGVAVILGVPPKDQQITFPTWLILEGRTVTGGCIGDWHTVDDFPVLVDKVTSGEIKTDPMITQRYQLDQIQEAIDLMGEGKCIRAVFQMANE</sequence>
<keyword evidence="4" id="KW-0560">Oxidoreductase</keyword>
<evidence type="ECO:0000256" key="4">
    <source>
        <dbReference type="ARBA" id="ARBA00023002"/>
    </source>
</evidence>
<dbReference type="AlphaFoldDB" id="A0AA36CJF4"/>
<feature type="domain" description="Alcohol dehydrogenase-like N-terminal" evidence="7">
    <location>
        <begin position="55"/>
        <end position="185"/>
    </location>
</feature>
<dbReference type="SUPFAM" id="SSF51735">
    <property type="entry name" value="NAD(P)-binding Rossmann-fold domains"/>
    <property type="match status" value="1"/>
</dbReference>
<dbReference type="GO" id="GO:0008270">
    <property type="term" value="F:zinc ion binding"/>
    <property type="evidence" value="ECO:0007669"/>
    <property type="project" value="TreeGrafter"/>
</dbReference>
<dbReference type="FunFam" id="3.40.50.720:FF:000003">
    <property type="entry name" value="S-(hydroxymethyl)glutathione dehydrogenase"/>
    <property type="match status" value="1"/>
</dbReference>
<dbReference type="GO" id="GO:0005829">
    <property type="term" value="C:cytosol"/>
    <property type="evidence" value="ECO:0007669"/>
    <property type="project" value="TreeGrafter"/>
</dbReference>
<dbReference type="InterPro" id="IPR013154">
    <property type="entry name" value="ADH-like_N"/>
</dbReference>
<protein>
    <recommendedName>
        <fullName evidence="10">Alcohol dehydrogenase</fullName>
    </recommendedName>
</protein>
<dbReference type="Pfam" id="PF00107">
    <property type="entry name" value="ADH_zinc_N"/>
    <property type="match status" value="1"/>
</dbReference>
<evidence type="ECO:0000259" key="7">
    <source>
        <dbReference type="Pfam" id="PF08240"/>
    </source>
</evidence>
<evidence type="ECO:0000256" key="3">
    <source>
        <dbReference type="ARBA" id="ARBA00022833"/>
    </source>
</evidence>
<dbReference type="PANTHER" id="PTHR43880:SF12">
    <property type="entry name" value="ALCOHOL DEHYDROGENASE CLASS-3"/>
    <property type="match status" value="1"/>
</dbReference>
<name>A0AA36CJF4_9BILA</name>
<comment type="caution">
    <text evidence="8">The sequence shown here is derived from an EMBL/GenBank/DDBJ whole genome shotgun (WGS) entry which is preliminary data.</text>
</comment>
<evidence type="ECO:0000313" key="9">
    <source>
        <dbReference type="Proteomes" id="UP001177023"/>
    </source>
</evidence>
<evidence type="ECO:0000259" key="6">
    <source>
        <dbReference type="Pfam" id="PF00107"/>
    </source>
</evidence>
<dbReference type="InterPro" id="IPR011032">
    <property type="entry name" value="GroES-like_sf"/>
</dbReference>
<evidence type="ECO:0000256" key="1">
    <source>
        <dbReference type="ARBA" id="ARBA00001947"/>
    </source>
</evidence>
<dbReference type="Gene3D" id="3.90.180.10">
    <property type="entry name" value="Medium-chain alcohol dehydrogenases, catalytic domain"/>
    <property type="match status" value="1"/>
</dbReference>
<evidence type="ECO:0000256" key="5">
    <source>
        <dbReference type="ARBA" id="ARBA00023027"/>
    </source>
</evidence>
<evidence type="ECO:0000256" key="2">
    <source>
        <dbReference type="ARBA" id="ARBA00022723"/>
    </source>
</evidence>
<keyword evidence="5" id="KW-0520">NAD</keyword>
<dbReference type="Proteomes" id="UP001177023">
    <property type="component" value="Unassembled WGS sequence"/>
</dbReference>
<feature type="domain" description="Alcohol dehydrogenase-like C-terminal" evidence="6">
    <location>
        <begin position="228"/>
        <end position="359"/>
    </location>
</feature>
<evidence type="ECO:0008006" key="10">
    <source>
        <dbReference type="Google" id="ProtNLM"/>
    </source>
</evidence>
<dbReference type="FunFam" id="3.90.180.10:FF:000067">
    <property type="entry name" value="alcohol dehydrogenase 1-like isoform X1"/>
    <property type="match status" value="1"/>
</dbReference>
<reference evidence="8" key="1">
    <citation type="submission" date="2023-06" db="EMBL/GenBank/DDBJ databases">
        <authorList>
            <person name="Delattre M."/>
        </authorList>
    </citation>
    <scope>NUCLEOTIDE SEQUENCE</scope>
    <source>
        <strain evidence="8">AF72</strain>
    </source>
</reference>
<dbReference type="GO" id="GO:0051903">
    <property type="term" value="F:S-(hydroxymethyl)glutathione dehydrogenase [NAD(P)+] activity"/>
    <property type="evidence" value="ECO:0007669"/>
    <property type="project" value="TreeGrafter"/>
</dbReference>
<dbReference type="Pfam" id="PF08240">
    <property type="entry name" value="ADH_N"/>
    <property type="match status" value="1"/>
</dbReference>
<dbReference type="GO" id="GO:0046294">
    <property type="term" value="P:formaldehyde catabolic process"/>
    <property type="evidence" value="ECO:0007669"/>
    <property type="project" value="TreeGrafter"/>
</dbReference>
<evidence type="ECO:0000313" key="8">
    <source>
        <dbReference type="EMBL" id="CAJ0569938.1"/>
    </source>
</evidence>
<dbReference type="InterPro" id="IPR036291">
    <property type="entry name" value="NAD(P)-bd_dom_sf"/>
</dbReference>